<gene>
    <name evidence="1" type="ORF">CLV92_10950</name>
</gene>
<organism evidence="1 2">
    <name type="scientific">Kineococcus xinjiangensis</name>
    <dbReference type="NCBI Taxonomy" id="512762"/>
    <lineage>
        <taxon>Bacteria</taxon>
        <taxon>Bacillati</taxon>
        <taxon>Actinomycetota</taxon>
        <taxon>Actinomycetes</taxon>
        <taxon>Kineosporiales</taxon>
        <taxon>Kineosporiaceae</taxon>
        <taxon>Kineococcus</taxon>
    </lineage>
</organism>
<comment type="caution">
    <text evidence="1">The sequence shown here is derived from an EMBL/GenBank/DDBJ whole genome shotgun (WGS) entry which is preliminary data.</text>
</comment>
<evidence type="ECO:0000313" key="1">
    <source>
        <dbReference type="EMBL" id="PPK93774.1"/>
    </source>
</evidence>
<reference evidence="1 2" key="1">
    <citation type="submission" date="2018-02" db="EMBL/GenBank/DDBJ databases">
        <title>Genomic Encyclopedia of Archaeal and Bacterial Type Strains, Phase II (KMG-II): from individual species to whole genera.</title>
        <authorList>
            <person name="Goeker M."/>
        </authorList>
    </citation>
    <scope>NUCLEOTIDE SEQUENCE [LARGE SCALE GENOMIC DNA]</scope>
    <source>
        <strain evidence="1 2">DSM 22857</strain>
    </source>
</reference>
<dbReference type="AlphaFoldDB" id="A0A2S6IHT0"/>
<dbReference type="EMBL" id="PTJD01000009">
    <property type="protein sequence ID" value="PPK93774.1"/>
    <property type="molecule type" value="Genomic_DNA"/>
</dbReference>
<protein>
    <submittedName>
        <fullName evidence="1">Uncharacterized protein</fullName>
    </submittedName>
</protein>
<name>A0A2S6IHT0_9ACTN</name>
<evidence type="ECO:0000313" key="2">
    <source>
        <dbReference type="Proteomes" id="UP000239485"/>
    </source>
</evidence>
<accession>A0A2S6IHT0</accession>
<proteinExistence type="predicted"/>
<sequence>MPETTAPEPAVEEEDDFLSGVSACAIDAGPECEACQ</sequence>
<keyword evidence="2" id="KW-1185">Reference proteome</keyword>
<dbReference type="Proteomes" id="UP000239485">
    <property type="component" value="Unassembled WGS sequence"/>
</dbReference>